<keyword evidence="1" id="KW-0812">Transmembrane</keyword>
<evidence type="ECO:0008006" key="4">
    <source>
        <dbReference type="Google" id="ProtNLM"/>
    </source>
</evidence>
<feature type="transmembrane region" description="Helical" evidence="1">
    <location>
        <begin position="61"/>
        <end position="84"/>
    </location>
</feature>
<reference evidence="2 3" key="1">
    <citation type="submission" date="2018-07" db="EMBL/GenBank/DDBJ databases">
        <title>Genomic Encyclopedia of Type Strains, Phase III (KMG-III): the genomes of soil and plant-associated and newly described type strains.</title>
        <authorList>
            <person name="Whitman W."/>
        </authorList>
    </citation>
    <scope>NUCLEOTIDE SEQUENCE [LARGE SCALE GENOMIC DNA]</scope>
    <source>
        <strain evidence="2 3">CECT 8575</strain>
    </source>
</reference>
<evidence type="ECO:0000313" key="3">
    <source>
        <dbReference type="Proteomes" id="UP000253495"/>
    </source>
</evidence>
<feature type="transmembrane region" description="Helical" evidence="1">
    <location>
        <begin position="96"/>
        <end position="121"/>
    </location>
</feature>
<gene>
    <name evidence="2" type="ORF">DFQ14_107215</name>
</gene>
<name>A0A368VQM2_9ACTN</name>
<protein>
    <recommendedName>
        <fullName evidence="4">DUF4190 domain-containing protein</fullName>
    </recommendedName>
</protein>
<proteinExistence type="predicted"/>
<keyword evidence="3" id="KW-1185">Reference proteome</keyword>
<comment type="caution">
    <text evidence="2">The sequence shown here is derived from an EMBL/GenBank/DDBJ whole genome shotgun (WGS) entry which is preliminary data.</text>
</comment>
<evidence type="ECO:0000313" key="2">
    <source>
        <dbReference type="EMBL" id="RCW43325.1"/>
    </source>
</evidence>
<accession>A0A368VQM2</accession>
<dbReference type="EMBL" id="QPJC01000007">
    <property type="protein sequence ID" value="RCW43325.1"/>
    <property type="molecule type" value="Genomic_DNA"/>
</dbReference>
<dbReference type="RefSeq" id="WP_147275570.1">
    <property type="nucleotide sequence ID" value="NZ_QPJC01000007.1"/>
</dbReference>
<organism evidence="2 3">
    <name type="scientific">Halopolyspora algeriensis</name>
    <dbReference type="NCBI Taxonomy" id="1500506"/>
    <lineage>
        <taxon>Bacteria</taxon>
        <taxon>Bacillati</taxon>
        <taxon>Actinomycetota</taxon>
        <taxon>Actinomycetes</taxon>
        <taxon>Actinomycetes incertae sedis</taxon>
        <taxon>Halopolyspora</taxon>
    </lineage>
</organism>
<sequence length="122" mass="12266">MEHDAQDADTRVFLQKGHPLTAPTPPPNGQAAQPRNGLGIAGFVLGLLAALLVLLPSVGVIVSGVTIGVPLSILGVLFGILGILRARKGLATNKGLAIAGTTLAAIGLVTCIVWIGAFSIAV</sequence>
<evidence type="ECO:0000256" key="1">
    <source>
        <dbReference type="SAM" id="Phobius"/>
    </source>
</evidence>
<dbReference type="Proteomes" id="UP000253495">
    <property type="component" value="Unassembled WGS sequence"/>
</dbReference>
<keyword evidence="1" id="KW-1133">Transmembrane helix</keyword>
<dbReference type="AlphaFoldDB" id="A0A368VQM2"/>
<feature type="transmembrane region" description="Helical" evidence="1">
    <location>
        <begin position="37"/>
        <end position="55"/>
    </location>
</feature>
<keyword evidence="1" id="KW-0472">Membrane</keyword>